<comment type="caution">
    <text evidence="2">The sequence shown here is derived from an EMBL/GenBank/DDBJ whole genome shotgun (WGS) entry which is preliminary data.</text>
</comment>
<reference evidence="2 3" key="1">
    <citation type="submission" date="2024-08" db="EMBL/GenBank/DDBJ databases">
        <title>Whole-genome sequencing of halo(alkali)philic microorganisms from hypersaline lakes.</title>
        <authorList>
            <person name="Sorokin D.Y."/>
            <person name="Merkel A.Y."/>
            <person name="Messina E."/>
            <person name="Yakimov M."/>
        </authorList>
    </citation>
    <scope>NUCLEOTIDE SEQUENCE [LARGE SCALE GENOMIC DNA]</scope>
    <source>
        <strain evidence="2 3">AB-hyl4</strain>
    </source>
</reference>
<evidence type="ECO:0000313" key="3">
    <source>
        <dbReference type="Proteomes" id="UP001575105"/>
    </source>
</evidence>
<dbReference type="Pfam" id="PF04734">
    <property type="entry name" value="Ceramidase_alk"/>
    <property type="match status" value="1"/>
</dbReference>
<protein>
    <submittedName>
        <fullName evidence="2">Neutral/alkaline non-lysosomal ceramidase N-terminal domain-containing protein</fullName>
    </submittedName>
</protein>
<dbReference type="RefSeq" id="WP_425346428.1">
    <property type="nucleotide sequence ID" value="NZ_JBGUBD010000009.1"/>
</dbReference>
<gene>
    <name evidence="2" type="ORF">ACERK3_14560</name>
</gene>
<name>A0ABV4U935_9BACT</name>
<evidence type="ECO:0000259" key="1">
    <source>
        <dbReference type="Pfam" id="PF04734"/>
    </source>
</evidence>
<accession>A0ABV4U935</accession>
<proteinExistence type="predicted"/>
<dbReference type="InterPro" id="IPR031329">
    <property type="entry name" value="NEUT/ALK_ceramidase_N"/>
</dbReference>
<keyword evidence="3" id="KW-1185">Reference proteome</keyword>
<dbReference type="Proteomes" id="UP001575105">
    <property type="component" value="Unassembled WGS sequence"/>
</dbReference>
<dbReference type="EMBL" id="JBGUBD010000009">
    <property type="protein sequence ID" value="MFA9479508.1"/>
    <property type="molecule type" value="Genomic_DNA"/>
</dbReference>
<feature type="domain" description="Neutral/alkaline non-lysosomal ceramidase N-terminal" evidence="1">
    <location>
        <begin position="5"/>
        <end position="224"/>
    </location>
</feature>
<evidence type="ECO:0000313" key="2">
    <source>
        <dbReference type="EMBL" id="MFA9479508.1"/>
    </source>
</evidence>
<organism evidence="2 3">
    <name type="scientific">Natronomicrosphaera hydrolytica</name>
    <dbReference type="NCBI Taxonomy" id="3242702"/>
    <lineage>
        <taxon>Bacteria</taxon>
        <taxon>Pseudomonadati</taxon>
        <taxon>Planctomycetota</taxon>
        <taxon>Phycisphaerae</taxon>
        <taxon>Phycisphaerales</taxon>
        <taxon>Phycisphaeraceae</taxon>
        <taxon>Natronomicrosphaera</taxon>
    </lineage>
</organism>
<sequence length="435" mass="47316">MMLRAGTADFDVTPPVGYRLQGHAKRICPSASVHDPLMGRVLTLSDGSRRVAIVTLDLLYFLPTFYDRVRRRVREKHGVAEDALVLACSHTHTGPFVIPPTDEACEDYLEDYVSLLEKKLCGAVGQAIGEERACQLRFASGEVDIGIVNRRVPTARGVRTAANPGGPVDLTCPVVRVDDAAGRPMAAVFQYACHPTTLGATVDAISADYPGAACRVVEANYPGCTAMFLNGCCGEVRPRIVNEQGDFVGGGFDDVQRLGWLLAAHVMACMENAKPMQSTTLESRLARHRYAFDPELMPVDDASMQRCRSVLGERNPGETAAIAQWSERWRDRCVGQSSLPTDYIEGDVQVLRVGDASLVALTGEVMVDVALSLRERSPSPLLIAGYAQGAIGYIPTRQALLEGGYETQAYLWCDYPGCFAGDVAERLVERVRSML</sequence>